<comment type="subcellular location">
    <subcellularLocation>
        <location evidence="1">Membrane</location>
        <topology evidence="1">Multi-pass membrane protein</topology>
    </subcellularLocation>
</comment>
<keyword evidence="3 5" id="KW-1133">Transmembrane helix</keyword>
<evidence type="ECO:0000256" key="4">
    <source>
        <dbReference type="ARBA" id="ARBA00023136"/>
    </source>
</evidence>
<keyword evidence="2 5" id="KW-0812">Transmembrane</keyword>
<proteinExistence type="predicted"/>
<feature type="transmembrane region" description="Helical" evidence="5">
    <location>
        <begin position="104"/>
        <end position="123"/>
    </location>
</feature>
<feature type="transmembrane region" description="Helical" evidence="5">
    <location>
        <begin position="157"/>
        <end position="176"/>
    </location>
</feature>
<comment type="caution">
    <text evidence="6">The sequence shown here is derived from an EMBL/GenBank/DDBJ whole genome shotgun (WGS) entry which is preliminary data.</text>
</comment>
<dbReference type="Proteomes" id="UP001590950">
    <property type="component" value="Unassembled WGS sequence"/>
</dbReference>
<dbReference type="PANTHER" id="PTHR31465:SF9">
    <property type="entry name" value="SPHINGOID LONG-CHAIN BASE TRANSPORTER RSB1"/>
    <property type="match status" value="1"/>
</dbReference>
<reference evidence="6 7" key="1">
    <citation type="submission" date="2024-09" db="EMBL/GenBank/DDBJ databases">
        <title>Rethinking Asexuality: The Enigmatic Case of Functional Sexual Genes in Lepraria (Stereocaulaceae).</title>
        <authorList>
            <person name="Doellman M."/>
            <person name="Sun Y."/>
            <person name="Barcenas-Pena A."/>
            <person name="Lumbsch H.T."/>
            <person name="Grewe F."/>
        </authorList>
    </citation>
    <scope>NUCLEOTIDE SEQUENCE [LARGE SCALE GENOMIC DNA]</scope>
    <source>
        <strain evidence="6 7">Mercado 3170</strain>
    </source>
</reference>
<evidence type="ECO:0000313" key="6">
    <source>
        <dbReference type="EMBL" id="KAL2042491.1"/>
    </source>
</evidence>
<keyword evidence="7" id="KW-1185">Reference proteome</keyword>
<dbReference type="EMBL" id="JBEFKJ010000014">
    <property type="protein sequence ID" value="KAL2042491.1"/>
    <property type="molecule type" value="Genomic_DNA"/>
</dbReference>
<evidence type="ECO:0000256" key="3">
    <source>
        <dbReference type="ARBA" id="ARBA00022989"/>
    </source>
</evidence>
<feature type="transmembrane region" description="Helical" evidence="5">
    <location>
        <begin position="20"/>
        <end position="42"/>
    </location>
</feature>
<name>A0ABR4AAM7_9LECA</name>
<evidence type="ECO:0000256" key="5">
    <source>
        <dbReference type="SAM" id="Phobius"/>
    </source>
</evidence>
<accession>A0ABR4AAM7</accession>
<dbReference type="PANTHER" id="PTHR31465">
    <property type="entry name" value="PROTEIN RTA1-RELATED"/>
    <property type="match status" value="1"/>
</dbReference>
<evidence type="ECO:0000256" key="2">
    <source>
        <dbReference type="ARBA" id="ARBA00022692"/>
    </source>
</evidence>
<dbReference type="InterPro" id="IPR007568">
    <property type="entry name" value="RTA1"/>
</dbReference>
<evidence type="ECO:0000256" key="1">
    <source>
        <dbReference type="ARBA" id="ARBA00004141"/>
    </source>
</evidence>
<dbReference type="Pfam" id="PF04479">
    <property type="entry name" value="RTA1"/>
    <property type="match status" value="1"/>
</dbReference>
<organism evidence="6 7">
    <name type="scientific">Stereocaulon virgatum</name>
    <dbReference type="NCBI Taxonomy" id="373712"/>
    <lineage>
        <taxon>Eukaryota</taxon>
        <taxon>Fungi</taxon>
        <taxon>Dikarya</taxon>
        <taxon>Ascomycota</taxon>
        <taxon>Pezizomycotina</taxon>
        <taxon>Lecanoromycetes</taxon>
        <taxon>OSLEUM clade</taxon>
        <taxon>Lecanoromycetidae</taxon>
        <taxon>Lecanorales</taxon>
        <taxon>Lecanorineae</taxon>
        <taxon>Stereocaulaceae</taxon>
        <taxon>Stereocaulon</taxon>
    </lineage>
</organism>
<feature type="transmembrane region" description="Helical" evidence="5">
    <location>
        <begin position="63"/>
        <end position="84"/>
    </location>
</feature>
<evidence type="ECO:0000313" key="7">
    <source>
        <dbReference type="Proteomes" id="UP001590950"/>
    </source>
</evidence>
<protein>
    <submittedName>
        <fullName evidence="6">Uncharacterized protein</fullName>
    </submittedName>
</protein>
<keyword evidence="4 5" id="KW-0472">Membrane</keyword>
<feature type="transmembrane region" description="Helical" evidence="5">
    <location>
        <begin position="196"/>
        <end position="214"/>
    </location>
</feature>
<gene>
    <name evidence="6" type="ORF">N7G274_004984</name>
</gene>
<sequence>MIGYLGRMMLFENPYSDLGMALQSIAICMGPVLFLRTIYLMSEQYMDAFSSYGSFLRRERYKTIFCFIDLISAYLSTLGLLLASGTLDIPHQIWRGNRLARTGTIIQLFGLDSFACVVTLFFLHRYRYFRNRPARTDTPYQDFTRAFNKLPKTRRVMYSKVPVPGVSIAFLAIYVRCSYRFDRAMNPSDTRDQTSFIVYKSVMCLLAVVILTGLHPSYYFL</sequence>